<dbReference type="EMBL" id="AZMV01000008">
    <property type="protein sequence ID" value="ETY70412.1"/>
    <property type="molecule type" value="Genomic_DNA"/>
</dbReference>
<reference evidence="3 4" key="1">
    <citation type="journal article" date="2014" name="Genome Announc.">
        <title>The Genome Sequence of Bifidobacterium moukalabense DSM 27321 Highlights the Close Phylogenetic Relatedness with the Bifidobacterium dentium Taxon.</title>
        <authorList>
            <person name="Lugli G.A."/>
            <person name="Duranti S."/>
            <person name="Milani C."/>
            <person name="Turroni F."/>
            <person name="Viappiani A."/>
            <person name="Mangifesta M."/>
            <person name="van Sinderen D."/>
            <person name="Ventura M."/>
        </authorList>
    </citation>
    <scope>NUCLEOTIDE SEQUENCE [LARGE SCALE GENOMIC DNA]</scope>
    <source>
        <strain evidence="3 4">DSM 27321</strain>
    </source>
</reference>
<keyword evidence="4" id="KW-1185">Reference proteome</keyword>
<organism evidence="3 4">
    <name type="scientific">Bifidobacterium moukalabense DSM 27321</name>
    <dbReference type="NCBI Taxonomy" id="1435051"/>
    <lineage>
        <taxon>Bacteria</taxon>
        <taxon>Bacillati</taxon>
        <taxon>Actinomycetota</taxon>
        <taxon>Actinomycetes</taxon>
        <taxon>Bifidobacteriales</taxon>
        <taxon>Bifidobacteriaceae</taxon>
        <taxon>Bifidobacterium</taxon>
    </lineage>
</organism>
<dbReference type="Gene3D" id="3.30.565.10">
    <property type="entry name" value="Histidine kinase-like ATPase, C-terminal domain"/>
    <property type="match status" value="1"/>
</dbReference>
<dbReference type="InterPro" id="IPR036890">
    <property type="entry name" value="HATPase_C_sf"/>
</dbReference>
<dbReference type="CDD" id="cd16935">
    <property type="entry name" value="HATPase_AgrC-ComD-like"/>
    <property type="match status" value="1"/>
</dbReference>
<feature type="domain" description="Sensor histidine kinase NatK-like C-terminal" evidence="2">
    <location>
        <begin position="170"/>
        <end position="276"/>
    </location>
</feature>
<keyword evidence="3" id="KW-0418">Kinase</keyword>
<evidence type="ECO:0000259" key="2">
    <source>
        <dbReference type="Pfam" id="PF14501"/>
    </source>
</evidence>
<dbReference type="PANTHER" id="PTHR40448:SF1">
    <property type="entry name" value="TWO-COMPONENT SENSOR HISTIDINE KINASE"/>
    <property type="match status" value="1"/>
</dbReference>
<evidence type="ECO:0000313" key="3">
    <source>
        <dbReference type="EMBL" id="ETY70412.1"/>
    </source>
</evidence>
<dbReference type="SUPFAM" id="SSF55874">
    <property type="entry name" value="ATPase domain of HSP90 chaperone/DNA topoisomerase II/histidine kinase"/>
    <property type="match status" value="1"/>
</dbReference>
<keyword evidence="1" id="KW-1133">Transmembrane helix</keyword>
<protein>
    <submittedName>
        <fullName evidence="3">Histidine kinase</fullName>
    </submittedName>
</protein>
<dbReference type="PANTHER" id="PTHR40448">
    <property type="entry name" value="TWO-COMPONENT SENSOR HISTIDINE KINASE"/>
    <property type="match status" value="1"/>
</dbReference>
<keyword evidence="3" id="KW-0808">Transferase</keyword>
<keyword evidence="1" id="KW-0812">Transmembrane</keyword>
<dbReference type="AlphaFoldDB" id="W4N5W5"/>
<comment type="caution">
    <text evidence="3">The sequence shown here is derived from an EMBL/GenBank/DDBJ whole genome shotgun (WGS) entry which is preliminary data.</text>
</comment>
<dbReference type="eggNOG" id="COG3290">
    <property type="taxonomic scope" value="Bacteria"/>
</dbReference>
<proteinExistence type="predicted"/>
<dbReference type="STRING" id="1435051.BMOU_2080"/>
<evidence type="ECO:0000256" key="1">
    <source>
        <dbReference type="SAM" id="Phobius"/>
    </source>
</evidence>
<dbReference type="Pfam" id="PF14501">
    <property type="entry name" value="HATPase_c_5"/>
    <property type="match status" value="1"/>
</dbReference>
<dbReference type="RefSeq" id="WP_051428973.1">
    <property type="nucleotide sequence ID" value="NZ_AZMV01000008.1"/>
</dbReference>
<evidence type="ECO:0000313" key="4">
    <source>
        <dbReference type="Proteomes" id="UP000019155"/>
    </source>
</evidence>
<sequence>MLADGQLLGITVTILLITLVMSYIPVLYLEREDSLEKSICGMYAAVSCILALALQSGLLTQNRWKDQALLVQQMWNMNRHQYELSKTTIETINVRSHDLKKQIGLLRNAYLNNETGRALDSIESAVSQYDVMAKSGNANLDVILTDKLIYAKRNGISMTHLVDGREFTFMETIDLYALFGNMLDNAFEEVMRIADSRQRVVVLNGMRSGGMVVIRCENPTASPLNLREGELPDTTKSDVSSHGFGLRSIRMVAEKYGGHMTLESDGELFCISVIIPATPTSPVEW</sequence>
<keyword evidence="1" id="KW-0472">Membrane</keyword>
<dbReference type="InterPro" id="IPR032834">
    <property type="entry name" value="NatK-like_C"/>
</dbReference>
<dbReference type="GO" id="GO:0042802">
    <property type="term" value="F:identical protein binding"/>
    <property type="evidence" value="ECO:0007669"/>
    <property type="project" value="TreeGrafter"/>
</dbReference>
<feature type="transmembrane region" description="Helical" evidence="1">
    <location>
        <begin position="6"/>
        <end position="28"/>
    </location>
</feature>
<accession>W4N5W5</accession>
<feature type="transmembrane region" description="Helical" evidence="1">
    <location>
        <begin position="40"/>
        <end position="59"/>
    </location>
</feature>
<gene>
    <name evidence="3" type="ORF">BMOU_2080</name>
</gene>
<dbReference type="GO" id="GO:0016301">
    <property type="term" value="F:kinase activity"/>
    <property type="evidence" value="ECO:0007669"/>
    <property type="project" value="UniProtKB-KW"/>
</dbReference>
<dbReference type="PATRIC" id="fig|1435051.3.peg.2066"/>
<name>W4N5W5_9BIFI</name>
<dbReference type="Proteomes" id="UP000019155">
    <property type="component" value="Unassembled WGS sequence"/>
</dbReference>